<dbReference type="PIRSF" id="PIRSF037004">
    <property type="entry name" value="UCP037004"/>
    <property type="match status" value="1"/>
</dbReference>
<dbReference type="PANTHER" id="PTHR30087:SF0">
    <property type="entry name" value="INNER MEMBRANE PROTEIN"/>
    <property type="match status" value="1"/>
</dbReference>
<organism evidence="2 3">
    <name type="scientific">Reinekea blandensis MED297</name>
    <dbReference type="NCBI Taxonomy" id="314283"/>
    <lineage>
        <taxon>Bacteria</taxon>
        <taxon>Pseudomonadati</taxon>
        <taxon>Pseudomonadota</taxon>
        <taxon>Gammaproteobacteria</taxon>
        <taxon>Oceanospirillales</taxon>
        <taxon>Saccharospirillaceae</taxon>
        <taxon>Reinekea</taxon>
    </lineage>
</organism>
<dbReference type="AlphaFoldDB" id="A4BJR4"/>
<evidence type="ECO:0000259" key="1">
    <source>
        <dbReference type="Pfam" id="PF08349"/>
    </source>
</evidence>
<dbReference type="Pfam" id="PF08349">
    <property type="entry name" value="DUF1722"/>
    <property type="match status" value="1"/>
</dbReference>
<dbReference type="PANTHER" id="PTHR30087">
    <property type="entry name" value="INNER MEMBRANE PROTEIN"/>
    <property type="match status" value="1"/>
</dbReference>
<feature type="domain" description="DUF1722" evidence="1">
    <location>
        <begin position="194"/>
        <end position="313"/>
    </location>
</feature>
<dbReference type="HOGENOM" id="CLU_076318_0_0_6"/>
<dbReference type="InterPro" id="IPR013560">
    <property type="entry name" value="DUF1722"/>
</dbReference>
<name>A4BJR4_9GAMM</name>
<dbReference type="STRING" id="314283.MED297_17557"/>
<reference evidence="2 3" key="1">
    <citation type="submission" date="2006-02" db="EMBL/GenBank/DDBJ databases">
        <authorList>
            <person name="Pinhassi J."/>
            <person name="Pedros-Alio C."/>
            <person name="Ferriera S."/>
            <person name="Johnson J."/>
            <person name="Kravitz S."/>
            <person name="Halpern A."/>
            <person name="Remington K."/>
            <person name="Beeson K."/>
            <person name="Tran B."/>
            <person name="Rogers Y.-H."/>
            <person name="Friedman R."/>
            <person name="Venter J.C."/>
        </authorList>
    </citation>
    <scope>NUCLEOTIDE SEQUENCE [LARGE SCALE GENOMIC DNA]</scope>
    <source>
        <strain evidence="2 3">MED297</strain>
    </source>
</reference>
<dbReference type="InterPro" id="IPR017087">
    <property type="entry name" value="UCP037004"/>
</dbReference>
<dbReference type="EMBL" id="AAOE01000036">
    <property type="protein sequence ID" value="EAR07639.1"/>
    <property type="molecule type" value="Genomic_DNA"/>
</dbReference>
<comment type="caution">
    <text evidence="2">The sequence shown here is derived from an EMBL/GenBank/DDBJ whole genome shotgun (WGS) entry which is preliminary data.</text>
</comment>
<proteinExistence type="predicted"/>
<dbReference type="InterPro" id="IPR007553">
    <property type="entry name" value="2-thiour_desulf"/>
</dbReference>
<keyword evidence="3" id="KW-1185">Reference proteome</keyword>
<dbReference type="Pfam" id="PF04463">
    <property type="entry name" value="2-thiour_desulf"/>
    <property type="match status" value="1"/>
</dbReference>
<dbReference type="Proteomes" id="UP000005953">
    <property type="component" value="Unassembled WGS sequence"/>
</dbReference>
<sequence length="323" mass="36796">MPNSMTNKLSIGISACLLGEPVRFNGGHKKHQWINSELASVADFKSFCPEVGIGLPVPRPTLRLVERDDQILALDSDRQEDDVTEPLKDYFSRNAEAIAELDGFILMQGSPSCGMERVKVYGSQSPVPEKNGVGIFANELIKHNPLLPVEEAGRLSDAPLAESFLTRLYLYHEWRTQRPFESAKSLIEFHSRHKFLIMLHSYQGYKDSGKLLSDLGTREKLQRNASQYIQTVMMALKKVSSTGQRANALYHLLGFLKTHISTEEKQSIVDQIKLYQQGTTPYVVPLSLIRHYARIHSDNNEYLWQQSVWFPYPENLNQYKNVV</sequence>
<evidence type="ECO:0000313" key="3">
    <source>
        <dbReference type="Proteomes" id="UP000005953"/>
    </source>
</evidence>
<protein>
    <recommendedName>
        <fullName evidence="1">DUF1722 domain-containing protein</fullName>
    </recommendedName>
</protein>
<evidence type="ECO:0000313" key="2">
    <source>
        <dbReference type="EMBL" id="EAR07639.1"/>
    </source>
</evidence>
<accession>A4BJR4</accession>
<gene>
    <name evidence="2" type="ORF">MED297_17557</name>
</gene>